<protein>
    <submittedName>
        <fullName evidence="1">Uncharacterized protein</fullName>
    </submittedName>
</protein>
<name>A0A225USP3_9STRA</name>
<accession>A0A225USP3</accession>
<dbReference type="AlphaFoldDB" id="A0A225USP3"/>
<dbReference type="EMBL" id="NBNE01012161">
    <property type="protein sequence ID" value="OWY96040.1"/>
    <property type="molecule type" value="Genomic_DNA"/>
</dbReference>
<feature type="non-terminal residue" evidence="1">
    <location>
        <position position="1"/>
    </location>
</feature>
<evidence type="ECO:0000313" key="2">
    <source>
        <dbReference type="Proteomes" id="UP000198211"/>
    </source>
</evidence>
<comment type="caution">
    <text evidence="1">The sequence shown here is derived from an EMBL/GenBank/DDBJ whole genome shotgun (WGS) entry which is preliminary data.</text>
</comment>
<sequence>VITSCQNLDVNFESLPETIDLGTPCIFCCCCRIGCDELCAFRQAVHDNHNGIFPSCCSR</sequence>
<dbReference type="Proteomes" id="UP000198211">
    <property type="component" value="Unassembled WGS sequence"/>
</dbReference>
<keyword evidence="2" id="KW-1185">Reference proteome</keyword>
<proteinExistence type="predicted"/>
<organism evidence="1 2">
    <name type="scientific">Phytophthora megakarya</name>
    <dbReference type="NCBI Taxonomy" id="4795"/>
    <lineage>
        <taxon>Eukaryota</taxon>
        <taxon>Sar</taxon>
        <taxon>Stramenopiles</taxon>
        <taxon>Oomycota</taxon>
        <taxon>Peronosporomycetes</taxon>
        <taxon>Peronosporales</taxon>
        <taxon>Peronosporaceae</taxon>
        <taxon>Phytophthora</taxon>
    </lineage>
</organism>
<reference evidence="2" key="1">
    <citation type="submission" date="2017-03" db="EMBL/GenBank/DDBJ databases">
        <title>Phytopthora megakarya and P. palmivora, two closely related causual agents of cacao black pod achieved similar genome size and gene model numbers by different mechanisms.</title>
        <authorList>
            <person name="Ali S."/>
            <person name="Shao J."/>
            <person name="Larry D.J."/>
            <person name="Kronmiller B."/>
            <person name="Shen D."/>
            <person name="Strem M.D."/>
            <person name="Melnick R.L."/>
            <person name="Guiltinan M.J."/>
            <person name="Tyler B.M."/>
            <person name="Meinhardt L.W."/>
            <person name="Bailey B.A."/>
        </authorList>
    </citation>
    <scope>NUCLEOTIDE SEQUENCE [LARGE SCALE GENOMIC DNA]</scope>
    <source>
        <strain evidence="2">zdho120</strain>
    </source>
</reference>
<gene>
    <name evidence="1" type="ORF">PHMEG_00033795</name>
</gene>
<evidence type="ECO:0000313" key="1">
    <source>
        <dbReference type="EMBL" id="OWY96040.1"/>
    </source>
</evidence>